<evidence type="ECO:0000313" key="2">
    <source>
        <dbReference type="EMBL" id="GAA4611702.1"/>
    </source>
</evidence>
<proteinExistence type="predicted"/>
<comment type="caution">
    <text evidence="2">The sequence shown here is derived from an EMBL/GenBank/DDBJ whole genome shotgun (WGS) entry which is preliminary data.</text>
</comment>
<sequence>MTLWGTVRRESVQAERDRMRHALEARQSAYGELLGPATQLRVQLELAGQRSWRDLDVKLAAIDEHARTVGQRAAQVAVLAPGETAEAARALAAAATALAAFAARHAELKYDPGPEKRFLIGEIRAPFDFAAFDARLAEMYQAIDAELGDRHPAERGSSGRWARIRRTTRR</sequence>
<dbReference type="Proteomes" id="UP001500212">
    <property type="component" value="Unassembled WGS sequence"/>
</dbReference>
<name>A0ABP8TML4_9ACTN</name>
<evidence type="ECO:0000256" key="1">
    <source>
        <dbReference type="SAM" id="MobiDB-lite"/>
    </source>
</evidence>
<protein>
    <submittedName>
        <fullName evidence="2">Uncharacterized protein</fullName>
    </submittedName>
</protein>
<evidence type="ECO:0000313" key="3">
    <source>
        <dbReference type="Proteomes" id="UP001500212"/>
    </source>
</evidence>
<accession>A0ABP8TML4</accession>
<organism evidence="2 3">
    <name type="scientific">Actinoallomurus liliacearum</name>
    <dbReference type="NCBI Taxonomy" id="1080073"/>
    <lineage>
        <taxon>Bacteria</taxon>
        <taxon>Bacillati</taxon>
        <taxon>Actinomycetota</taxon>
        <taxon>Actinomycetes</taxon>
        <taxon>Streptosporangiales</taxon>
        <taxon>Thermomonosporaceae</taxon>
        <taxon>Actinoallomurus</taxon>
    </lineage>
</organism>
<keyword evidence="3" id="KW-1185">Reference proteome</keyword>
<reference evidence="3" key="1">
    <citation type="journal article" date="2019" name="Int. J. Syst. Evol. Microbiol.">
        <title>The Global Catalogue of Microorganisms (GCM) 10K type strain sequencing project: providing services to taxonomists for standard genome sequencing and annotation.</title>
        <authorList>
            <consortium name="The Broad Institute Genomics Platform"/>
            <consortium name="The Broad Institute Genome Sequencing Center for Infectious Disease"/>
            <person name="Wu L."/>
            <person name="Ma J."/>
        </authorList>
    </citation>
    <scope>NUCLEOTIDE SEQUENCE [LARGE SCALE GENOMIC DNA]</scope>
    <source>
        <strain evidence="3">JCM 17938</strain>
    </source>
</reference>
<dbReference type="EMBL" id="BAABHJ010000017">
    <property type="protein sequence ID" value="GAA4611702.1"/>
    <property type="molecule type" value="Genomic_DNA"/>
</dbReference>
<feature type="region of interest" description="Disordered" evidence="1">
    <location>
        <begin position="151"/>
        <end position="170"/>
    </location>
</feature>
<gene>
    <name evidence="2" type="ORF">GCM10023195_49750</name>
</gene>